<accession>R2S1G8</accession>
<dbReference type="InterPro" id="IPR056111">
    <property type="entry name" value="DUF7694"/>
</dbReference>
<organism evidence="2 3">
    <name type="scientific">Enterococcus pallens ATCC BAA-351</name>
    <dbReference type="NCBI Taxonomy" id="1158607"/>
    <lineage>
        <taxon>Bacteria</taxon>
        <taxon>Bacillati</taxon>
        <taxon>Bacillota</taxon>
        <taxon>Bacilli</taxon>
        <taxon>Lactobacillales</taxon>
        <taxon>Enterococcaceae</taxon>
        <taxon>Enterococcus</taxon>
    </lineage>
</organism>
<sequence>MKTIEEIKNSIRVYDVNEGIDGLTFRWVCGKWTYLVIATFGEEWDHVSISCKNKRVIPDWETMCRLKDLCFYENEVVMQLHPKKENYVNVRVNCLHLWAPQQTAIPTPPLLLV</sequence>
<feature type="domain" description="DUF7694" evidence="1">
    <location>
        <begin position="36"/>
        <end position="101"/>
    </location>
</feature>
<dbReference type="HOGENOM" id="CLU_153047_0_0_9"/>
<dbReference type="OrthoDB" id="2339975at2"/>
<evidence type="ECO:0000313" key="2">
    <source>
        <dbReference type="EMBL" id="EOH86676.1"/>
    </source>
</evidence>
<dbReference type="Pfam" id="PF24746">
    <property type="entry name" value="DUF7694"/>
    <property type="match status" value="1"/>
</dbReference>
<reference evidence="2 3" key="1">
    <citation type="submission" date="2013-02" db="EMBL/GenBank/DDBJ databases">
        <title>The Genome Sequence of Enterococcus pallens BAA-351.</title>
        <authorList>
            <consortium name="The Broad Institute Genome Sequencing Platform"/>
            <consortium name="The Broad Institute Genome Sequencing Center for Infectious Disease"/>
            <person name="Earl A.M."/>
            <person name="Gilmore M.S."/>
            <person name="Lebreton F."/>
            <person name="Walker B."/>
            <person name="Young S.K."/>
            <person name="Zeng Q."/>
            <person name="Gargeya S."/>
            <person name="Fitzgerald M."/>
            <person name="Haas B."/>
            <person name="Abouelleil A."/>
            <person name="Alvarado L."/>
            <person name="Arachchi H.M."/>
            <person name="Berlin A.M."/>
            <person name="Chapman S.B."/>
            <person name="Dewar J."/>
            <person name="Goldberg J."/>
            <person name="Griggs A."/>
            <person name="Gujja S."/>
            <person name="Hansen M."/>
            <person name="Howarth C."/>
            <person name="Imamovic A."/>
            <person name="Larimer J."/>
            <person name="McCowan C."/>
            <person name="Murphy C."/>
            <person name="Neiman D."/>
            <person name="Pearson M."/>
            <person name="Priest M."/>
            <person name="Roberts A."/>
            <person name="Saif S."/>
            <person name="Shea T."/>
            <person name="Sisk P."/>
            <person name="Sykes S."/>
            <person name="Wortman J."/>
            <person name="Nusbaum C."/>
            <person name="Birren B."/>
        </authorList>
    </citation>
    <scope>NUCLEOTIDE SEQUENCE [LARGE SCALE GENOMIC DNA]</scope>
    <source>
        <strain evidence="2 3">ATCC BAA-351</strain>
    </source>
</reference>
<dbReference type="Proteomes" id="UP000013782">
    <property type="component" value="Unassembled WGS sequence"/>
</dbReference>
<dbReference type="EMBL" id="AJAQ01000050">
    <property type="protein sequence ID" value="EOH86676.1"/>
    <property type="molecule type" value="Genomic_DNA"/>
</dbReference>
<gene>
    <name evidence="2" type="ORF">UAU_05121</name>
</gene>
<dbReference type="RefSeq" id="WP_010760044.1">
    <property type="nucleotide sequence ID" value="NZ_ASWD01000003.1"/>
</dbReference>
<evidence type="ECO:0000259" key="1">
    <source>
        <dbReference type="Pfam" id="PF24746"/>
    </source>
</evidence>
<protein>
    <recommendedName>
        <fullName evidence="1">DUF7694 domain-containing protein</fullName>
    </recommendedName>
</protein>
<keyword evidence="3" id="KW-1185">Reference proteome</keyword>
<dbReference type="AlphaFoldDB" id="R2S1G8"/>
<comment type="caution">
    <text evidence="2">The sequence shown here is derived from an EMBL/GenBank/DDBJ whole genome shotgun (WGS) entry which is preliminary data.</text>
</comment>
<evidence type="ECO:0000313" key="3">
    <source>
        <dbReference type="Proteomes" id="UP000013782"/>
    </source>
</evidence>
<proteinExistence type="predicted"/>
<name>R2S1G8_9ENTE</name>